<dbReference type="GO" id="GO:0005737">
    <property type="term" value="C:cytoplasm"/>
    <property type="evidence" value="ECO:0007669"/>
    <property type="project" value="TreeGrafter"/>
</dbReference>
<gene>
    <name evidence="2" type="ORF">BSTOLATCC_MIC25370</name>
</gene>
<dbReference type="PANTHER" id="PTHR23408">
    <property type="entry name" value="METHYLMALONYL-COA MUTASE"/>
    <property type="match status" value="1"/>
</dbReference>
<evidence type="ECO:0000313" key="3">
    <source>
        <dbReference type="Proteomes" id="UP001162131"/>
    </source>
</evidence>
<evidence type="ECO:0008006" key="4">
    <source>
        <dbReference type="Google" id="ProtNLM"/>
    </source>
</evidence>
<name>A0AAU9IZY6_9CILI</name>
<dbReference type="PANTHER" id="PTHR23408:SF3">
    <property type="entry name" value="METHYLMALONIC ACIDURIA TYPE A PROTEIN, MITOCHONDRIAL"/>
    <property type="match status" value="1"/>
</dbReference>
<dbReference type="Pfam" id="PF03308">
    <property type="entry name" value="MeaB"/>
    <property type="match status" value="1"/>
</dbReference>
<dbReference type="Gene3D" id="1.20.5.170">
    <property type="match status" value="1"/>
</dbReference>
<dbReference type="Proteomes" id="UP001162131">
    <property type="component" value="Unassembled WGS sequence"/>
</dbReference>
<dbReference type="AlphaFoldDB" id="A0AAU9IZY6"/>
<evidence type="ECO:0000313" key="2">
    <source>
        <dbReference type="EMBL" id="CAG9320135.1"/>
    </source>
</evidence>
<protein>
    <recommendedName>
        <fullName evidence="4">Methylmalonyl Co-A mutase-associated GTPase MeaB</fullName>
    </recommendedName>
</protein>
<proteinExistence type="inferred from homology"/>
<sequence length="320" mass="35050">MLTKDLLKGLLSGNRMSLSKSITLIESANLDHRKQATELLSELSPSPSSIRLGICGAPGAGKSTLIETLGLKFISHGMKPAVLAMDPSSVQFGGSILGDKTRMQELSAHLDAYVRPSPTKGVLGGVTSACSENIILCENAGYNPIIIETVGLGQSETTVDEVTDLILLVANPAGGDFLQGIKKGIMEVVDLVVVNKAEPPFREKAEMTKFELEQAFKMSVRRYDNWVPPVLLTSAKNKEGIEELVNEILNAKEKLKYEIFEKRKAQMILQTHRMMEDLLRAKLKEMKSSGDYNHILADLNQMKIIPRTAATQMLSLLAKD</sequence>
<organism evidence="2 3">
    <name type="scientific">Blepharisma stoltei</name>
    <dbReference type="NCBI Taxonomy" id="1481888"/>
    <lineage>
        <taxon>Eukaryota</taxon>
        <taxon>Sar</taxon>
        <taxon>Alveolata</taxon>
        <taxon>Ciliophora</taxon>
        <taxon>Postciliodesmatophora</taxon>
        <taxon>Heterotrichea</taxon>
        <taxon>Heterotrichida</taxon>
        <taxon>Blepharismidae</taxon>
        <taxon>Blepharisma</taxon>
    </lineage>
</organism>
<dbReference type="InterPro" id="IPR005129">
    <property type="entry name" value="GTPase_ArgK"/>
</dbReference>
<comment type="similarity">
    <text evidence="1">Belongs to the SIMIBI class G3E GTPase family. ArgK/MeaB subfamily.</text>
</comment>
<dbReference type="SUPFAM" id="SSF52540">
    <property type="entry name" value="P-loop containing nucleoside triphosphate hydrolases"/>
    <property type="match status" value="1"/>
</dbReference>
<dbReference type="GO" id="GO:0003924">
    <property type="term" value="F:GTPase activity"/>
    <property type="evidence" value="ECO:0007669"/>
    <property type="project" value="InterPro"/>
</dbReference>
<dbReference type="Gene3D" id="3.40.50.300">
    <property type="entry name" value="P-loop containing nucleotide triphosphate hydrolases"/>
    <property type="match status" value="1"/>
</dbReference>
<dbReference type="NCBIfam" id="NF006958">
    <property type="entry name" value="PRK09435.1"/>
    <property type="match status" value="1"/>
</dbReference>
<evidence type="ECO:0000256" key="1">
    <source>
        <dbReference type="ARBA" id="ARBA00009625"/>
    </source>
</evidence>
<dbReference type="EMBL" id="CAJZBQ010000024">
    <property type="protein sequence ID" value="CAG9320135.1"/>
    <property type="molecule type" value="Genomic_DNA"/>
</dbReference>
<reference evidence="2" key="1">
    <citation type="submission" date="2021-09" db="EMBL/GenBank/DDBJ databases">
        <authorList>
            <consortium name="AG Swart"/>
            <person name="Singh M."/>
            <person name="Singh A."/>
            <person name="Seah K."/>
            <person name="Emmerich C."/>
        </authorList>
    </citation>
    <scope>NUCLEOTIDE SEQUENCE</scope>
    <source>
        <strain evidence="2">ATCC30299</strain>
    </source>
</reference>
<dbReference type="CDD" id="cd03114">
    <property type="entry name" value="MMAA-like"/>
    <property type="match status" value="1"/>
</dbReference>
<accession>A0AAU9IZY6</accession>
<keyword evidence="3" id="KW-1185">Reference proteome</keyword>
<comment type="caution">
    <text evidence="2">The sequence shown here is derived from an EMBL/GenBank/DDBJ whole genome shotgun (WGS) entry which is preliminary data.</text>
</comment>
<dbReference type="NCBIfam" id="TIGR00750">
    <property type="entry name" value="lao"/>
    <property type="match status" value="1"/>
</dbReference>
<dbReference type="InterPro" id="IPR027417">
    <property type="entry name" value="P-loop_NTPase"/>
</dbReference>
<dbReference type="GO" id="GO:0005525">
    <property type="term" value="F:GTP binding"/>
    <property type="evidence" value="ECO:0007669"/>
    <property type="project" value="InterPro"/>
</dbReference>